<accession>A0A1F7SH52</accession>
<sequence>MKCEFLNEDFGFPECYSIFSEPLYPLEFRYDGYCVEENHKNCPFYQASQARVKGECKGRERQIRLAA</sequence>
<dbReference type="EMBL" id="MGDI01000027">
    <property type="protein sequence ID" value="OGL53130.1"/>
    <property type="molecule type" value="Genomic_DNA"/>
</dbReference>
<evidence type="ECO:0000313" key="1">
    <source>
        <dbReference type="EMBL" id="OGL53130.1"/>
    </source>
</evidence>
<evidence type="ECO:0000313" key="2">
    <source>
        <dbReference type="Proteomes" id="UP000178082"/>
    </source>
</evidence>
<dbReference type="Proteomes" id="UP000178082">
    <property type="component" value="Unassembled WGS sequence"/>
</dbReference>
<protein>
    <submittedName>
        <fullName evidence="1">Uncharacterized protein</fullName>
    </submittedName>
</protein>
<organism evidence="1 2">
    <name type="scientific">Candidatus Schekmanbacteria bacterium RIFCSPLOWO2_12_FULL_38_15</name>
    <dbReference type="NCBI Taxonomy" id="1817883"/>
    <lineage>
        <taxon>Bacteria</taxon>
        <taxon>Candidatus Schekmaniibacteriota</taxon>
    </lineage>
</organism>
<name>A0A1F7SH52_9BACT</name>
<proteinExistence type="predicted"/>
<dbReference type="AlphaFoldDB" id="A0A1F7SH52"/>
<reference evidence="1 2" key="1">
    <citation type="journal article" date="2016" name="Nat. Commun.">
        <title>Thousands of microbial genomes shed light on interconnected biogeochemical processes in an aquifer system.</title>
        <authorList>
            <person name="Anantharaman K."/>
            <person name="Brown C.T."/>
            <person name="Hug L.A."/>
            <person name="Sharon I."/>
            <person name="Castelle C.J."/>
            <person name="Probst A.J."/>
            <person name="Thomas B.C."/>
            <person name="Singh A."/>
            <person name="Wilkins M.J."/>
            <person name="Karaoz U."/>
            <person name="Brodie E.L."/>
            <person name="Williams K.H."/>
            <person name="Hubbard S.S."/>
            <person name="Banfield J.F."/>
        </authorList>
    </citation>
    <scope>NUCLEOTIDE SEQUENCE [LARGE SCALE GENOMIC DNA]</scope>
</reference>
<gene>
    <name evidence="1" type="ORF">A3G31_12435</name>
</gene>
<comment type="caution">
    <text evidence="1">The sequence shown here is derived from an EMBL/GenBank/DDBJ whole genome shotgun (WGS) entry which is preliminary data.</text>
</comment>